<dbReference type="GO" id="GO:0031177">
    <property type="term" value="F:phosphopantetheine binding"/>
    <property type="evidence" value="ECO:0007669"/>
    <property type="project" value="InterPro"/>
</dbReference>
<dbReference type="InterPro" id="IPR032821">
    <property type="entry name" value="PKS_assoc"/>
</dbReference>
<organism evidence="10 11">
    <name type="scientific">Haliangium ochraceum (strain DSM 14365 / JCM 11303 / SMP-2)</name>
    <dbReference type="NCBI Taxonomy" id="502025"/>
    <lineage>
        <taxon>Bacteria</taxon>
        <taxon>Pseudomonadati</taxon>
        <taxon>Myxococcota</taxon>
        <taxon>Polyangia</taxon>
        <taxon>Haliangiales</taxon>
        <taxon>Kofleriaceae</taxon>
        <taxon>Haliangium</taxon>
    </lineage>
</organism>
<dbReference type="InterPro" id="IPR020843">
    <property type="entry name" value="ER"/>
</dbReference>
<dbReference type="InterPro" id="IPR009081">
    <property type="entry name" value="PP-bd_ACP"/>
</dbReference>
<evidence type="ECO:0000256" key="5">
    <source>
        <dbReference type="ARBA" id="ARBA00023268"/>
    </source>
</evidence>
<keyword evidence="11" id="KW-1185">Reference proteome</keyword>
<dbReference type="Pfam" id="PF00107">
    <property type="entry name" value="ADH_zinc_N"/>
    <property type="match status" value="1"/>
</dbReference>
<comment type="function">
    <text evidence="6">Involved in production of the polyketide antibiotic thailandamide.</text>
</comment>
<evidence type="ECO:0000256" key="2">
    <source>
        <dbReference type="ARBA" id="ARBA00022553"/>
    </source>
</evidence>
<evidence type="ECO:0000256" key="1">
    <source>
        <dbReference type="ARBA" id="ARBA00022450"/>
    </source>
</evidence>
<dbReference type="eggNOG" id="COG0604">
    <property type="taxonomic scope" value="Bacteria"/>
</dbReference>
<evidence type="ECO:0000313" key="10">
    <source>
        <dbReference type="EMBL" id="ACY15482.1"/>
    </source>
</evidence>
<dbReference type="InterPro" id="IPR057326">
    <property type="entry name" value="KR_dom"/>
</dbReference>
<dbReference type="GO" id="GO:0005886">
    <property type="term" value="C:plasma membrane"/>
    <property type="evidence" value="ECO:0007669"/>
    <property type="project" value="TreeGrafter"/>
</dbReference>
<dbReference type="InterPro" id="IPR050091">
    <property type="entry name" value="PKS_NRPS_Biosynth_Enz"/>
</dbReference>
<dbReference type="InterPro" id="IPR013154">
    <property type="entry name" value="ADH-like_N"/>
</dbReference>
<dbReference type="InterPro" id="IPR036291">
    <property type="entry name" value="NAD(P)-bd_dom_sf"/>
</dbReference>
<dbReference type="eggNOG" id="COG3321">
    <property type="taxonomic scope" value="Bacteria"/>
</dbReference>
<dbReference type="SMART" id="SM00825">
    <property type="entry name" value="PKS_KS"/>
    <property type="match status" value="1"/>
</dbReference>
<dbReference type="PROSITE" id="PS00606">
    <property type="entry name" value="KS3_1"/>
    <property type="match status" value="1"/>
</dbReference>
<feature type="domain" description="Ketosynthase family 3 (KS3)" evidence="9">
    <location>
        <begin position="26"/>
        <end position="444"/>
    </location>
</feature>
<dbReference type="FunFam" id="3.40.50.720:FF:000209">
    <property type="entry name" value="Polyketide synthase Pks12"/>
    <property type="match status" value="1"/>
</dbReference>
<dbReference type="SUPFAM" id="SSF53901">
    <property type="entry name" value="Thiolase-like"/>
    <property type="match status" value="1"/>
</dbReference>
<dbReference type="InterPro" id="IPR020841">
    <property type="entry name" value="PKS_Beta-ketoAc_synthase_dom"/>
</dbReference>
<dbReference type="HOGENOM" id="CLU_000022_35_2_7"/>
<dbReference type="SUPFAM" id="SSF47336">
    <property type="entry name" value="ACP-like"/>
    <property type="match status" value="1"/>
</dbReference>
<dbReference type="PROSITE" id="PS50075">
    <property type="entry name" value="CARRIER"/>
    <property type="match status" value="1"/>
</dbReference>
<dbReference type="KEGG" id="hoh:Hoch_2970"/>
<evidence type="ECO:0000313" key="11">
    <source>
        <dbReference type="Proteomes" id="UP000001880"/>
    </source>
</evidence>
<dbReference type="InterPro" id="IPR001227">
    <property type="entry name" value="Ac_transferase_dom_sf"/>
</dbReference>
<accession>D0LQX4</accession>
<dbReference type="Pfam" id="PF16197">
    <property type="entry name" value="KAsynt_C_assoc"/>
    <property type="match status" value="1"/>
</dbReference>
<dbReference type="GO" id="GO:0006633">
    <property type="term" value="P:fatty acid biosynthetic process"/>
    <property type="evidence" value="ECO:0007669"/>
    <property type="project" value="InterPro"/>
</dbReference>
<keyword evidence="4" id="KW-0521">NADP</keyword>
<dbReference type="Pfam" id="PF00109">
    <property type="entry name" value="ketoacyl-synt"/>
    <property type="match status" value="1"/>
</dbReference>
<dbReference type="Gene3D" id="3.40.366.10">
    <property type="entry name" value="Malonyl-Coenzyme A Acyl Carrier Protein, domain 2"/>
    <property type="match status" value="2"/>
</dbReference>
<dbReference type="SMART" id="SM00827">
    <property type="entry name" value="PKS_AT"/>
    <property type="match status" value="1"/>
</dbReference>
<evidence type="ECO:0000256" key="4">
    <source>
        <dbReference type="ARBA" id="ARBA00022857"/>
    </source>
</evidence>
<keyword evidence="2" id="KW-0597">Phosphoprotein</keyword>
<evidence type="ECO:0000256" key="7">
    <source>
        <dbReference type="SAM" id="MobiDB-lite"/>
    </source>
</evidence>
<dbReference type="Gene3D" id="3.40.47.10">
    <property type="match status" value="1"/>
</dbReference>
<feature type="compositionally biased region" description="Basic and acidic residues" evidence="7">
    <location>
        <begin position="824"/>
        <end position="833"/>
    </location>
</feature>
<dbReference type="PROSITE" id="PS52004">
    <property type="entry name" value="KS3_2"/>
    <property type="match status" value="1"/>
</dbReference>
<proteinExistence type="predicted"/>
<dbReference type="GO" id="GO:0004315">
    <property type="term" value="F:3-oxoacyl-[acyl-carrier-protein] synthase activity"/>
    <property type="evidence" value="ECO:0007669"/>
    <property type="project" value="InterPro"/>
</dbReference>
<dbReference type="InterPro" id="IPR014031">
    <property type="entry name" value="Ketoacyl_synth_C"/>
</dbReference>
<dbReference type="SMART" id="SM01294">
    <property type="entry name" value="PKS_PP_betabranch"/>
    <property type="match status" value="1"/>
</dbReference>
<dbReference type="PROSITE" id="PS00012">
    <property type="entry name" value="PHOSPHOPANTETHEINE"/>
    <property type="match status" value="1"/>
</dbReference>
<dbReference type="PANTHER" id="PTHR43775">
    <property type="entry name" value="FATTY ACID SYNTHASE"/>
    <property type="match status" value="1"/>
</dbReference>
<dbReference type="SMART" id="SM00823">
    <property type="entry name" value="PKS_PP"/>
    <property type="match status" value="1"/>
</dbReference>
<dbReference type="InterPro" id="IPR018201">
    <property type="entry name" value="Ketoacyl_synth_AS"/>
</dbReference>
<dbReference type="InterPro" id="IPR006162">
    <property type="entry name" value="Ppantetheine_attach_site"/>
</dbReference>
<name>D0LQX4_HALO1</name>
<dbReference type="SUPFAM" id="SSF51735">
    <property type="entry name" value="NAD(P)-binding Rossmann-fold domains"/>
    <property type="match status" value="3"/>
</dbReference>
<dbReference type="STRING" id="502025.Hoch_2970"/>
<feature type="region of interest" description="Disordered" evidence="7">
    <location>
        <begin position="1779"/>
        <end position="1828"/>
    </location>
</feature>
<dbReference type="CDD" id="cd05195">
    <property type="entry name" value="enoyl_red"/>
    <property type="match status" value="1"/>
</dbReference>
<evidence type="ECO:0000256" key="6">
    <source>
        <dbReference type="ARBA" id="ARBA00054155"/>
    </source>
</evidence>
<dbReference type="EMBL" id="CP001804">
    <property type="protein sequence ID" value="ACY15482.1"/>
    <property type="molecule type" value="Genomic_DNA"/>
</dbReference>
<dbReference type="FunFam" id="3.40.47.10:FF:000019">
    <property type="entry name" value="Polyketide synthase type I"/>
    <property type="match status" value="1"/>
</dbReference>
<dbReference type="eggNOG" id="COG0236">
    <property type="taxonomic scope" value="Bacteria"/>
</dbReference>
<protein>
    <submittedName>
        <fullName evidence="10">Beta-ketoacyl synthase</fullName>
    </submittedName>
</protein>
<dbReference type="SMART" id="SM00822">
    <property type="entry name" value="PKS_KR"/>
    <property type="match status" value="1"/>
</dbReference>
<keyword evidence="3" id="KW-0808">Transferase</keyword>
<dbReference type="InterPro" id="IPR016035">
    <property type="entry name" value="Acyl_Trfase/lysoPLipase"/>
</dbReference>
<dbReference type="Gene3D" id="3.30.70.3290">
    <property type="match status" value="2"/>
</dbReference>
<dbReference type="InterPro" id="IPR016039">
    <property type="entry name" value="Thiolase-like"/>
</dbReference>
<dbReference type="SUPFAM" id="SSF52151">
    <property type="entry name" value="FabD/lysophospholipase-like"/>
    <property type="match status" value="1"/>
</dbReference>
<dbReference type="InterPro" id="IPR036736">
    <property type="entry name" value="ACP-like_sf"/>
</dbReference>
<evidence type="ECO:0000256" key="3">
    <source>
        <dbReference type="ARBA" id="ARBA00022679"/>
    </source>
</evidence>
<dbReference type="PANTHER" id="PTHR43775:SF37">
    <property type="entry name" value="SI:DKEY-61P9.11"/>
    <property type="match status" value="1"/>
</dbReference>
<dbReference type="Pfam" id="PF00698">
    <property type="entry name" value="Acyl_transf_1"/>
    <property type="match status" value="1"/>
</dbReference>
<dbReference type="InterPro" id="IPR014030">
    <property type="entry name" value="Ketoacyl_synth_N"/>
</dbReference>
<feature type="region of interest" description="Disordered" evidence="7">
    <location>
        <begin position="814"/>
        <end position="861"/>
    </location>
</feature>
<dbReference type="Gene3D" id="3.40.50.720">
    <property type="entry name" value="NAD(P)-binding Rossmann-like Domain"/>
    <property type="match status" value="3"/>
</dbReference>
<dbReference type="SMART" id="SM00829">
    <property type="entry name" value="PKS_ER"/>
    <property type="match status" value="1"/>
</dbReference>
<dbReference type="GO" id="GO:0005737">
    <property type="term" value="C:cytoplasm"/>
    <property type="evidence" value="ECO:0007669"/>
    <property type="project" value="TreeGrafter"/>
</dbReference>
<feature type="compositionally biased region" description="Basic and acidic residues" evidence="7">
    <location>
        <begin position="843"/>
        <end position="858"/>
    </location>
</feature>
<dbReference type="InterPro" id="IPR013968">
    <property type="entry name" value="PKS_KR"/>
</dbReference>
<dbReference type="GO" id="GO:0016491">
    <property type="term" value="F:oxidoreductase activity"/>
    <property type="evidence" value="ECO:0007669"/>
    <property type="project" value="InterPro"/>
</dbReference>
<dbReference type="RefSeq" id="WP_012828082.1">
    <property type="nucleotide sequence ID" value="NC_013440.1"/>
</dbReference>
<feature type="domain" description="Carrier" evidence="8">
    <location>
        <begin position="1693"/>
        <end position="1770"/>
    </location>
</feature>
<keyword evidence="1" id="KW-0596">Phosphopantetheine</keyword>
<reference evidence="10 11" key="1">
    <citation type="journal article" date="2010" name="Stand. Genomic Sci.">
        <title>Complete genome sequence of Haliangium ochraceum type strain (SMP-2).</title>
        <authorList>
            <consortium name="US DOE Joint Genome Institute (JGI-PGF)"/>
            <person name="Ivanova N."/>
            <person name="Daum C."/>
            <person name="Lang E."/>
            <person name="Abt B."/>
            <person name="Kopitz M."/>
            <person name="Saunders E."/>
            <person name="Lapidus A."/>
            <person name="Lucas S."/>
            <person name="Glavina Del Rio T."/>
            <person name="Nolan M."/>
            <person name="Tice H."/>
            <person name="Copeland A."/>
            <person name="Cheng J.F."/>
            <person name="Chen F."/>
            <person name="Bruce D."/>
            <person name="Goodwin L."/>
            <person name="Pitluck S."/>
            <person name="Mavromatis K."/>
            <person name="Pati A."/>
            <person name="Mikhailova N."/>
            <person name="Chen A."/>
            <person name="Palaniappan K."/>
            <person name="Land M."/>
            <person name="Hauser L."/>
            <person name="Chang Y.J."/>
            <person name="Jeffries C.D."/>
            <person name="Detter J.C."/>
            <person name="Brettin T."/>
            <person name="Rohde M."/>
            <person name="Goker M."/>
            <person name="Bristow J."/>
            <person name="Markowitz V."/>
            <person name="Eisen J.A."/>
            <person name="Hugenholtz P."/>
            <person name="Kyrpides N.C."/>
            <person name="Klenk H.P."/>
        </authorList>
    </citation>
    <scope>NUCLEOTIDE SEQUENCE [LARGE SCALE GENOMIC DNA]</scope>
    <source>
        <strain evidence="11">DSM 14365 / CIP 107738 / JCM 11303 / AJ 13395 / SMP-2</strain>
    </source>
</reference>
<evidence type="ECO:0000259" key="8">
    <source>
        <dbReference type="PROSITE" id="PS50075"/>
    </source>
</evidence>
<dbReference type="CDD" id="cd00833">
    <property type="entry name" value="PKS"/>
    <property type="match status" value="1"/>
</dbReference>
<keyword evidence="5" id="KW-0511">Multifunctional enzyme</keyword>
<gene>
    <name evidence="10" type="ordered locus">Hoch_2970</name>
</gene>
<dbReference type="Gene3D" id="3.90.180.10">
    <property type="entry name" value="Medium-chain alcohol dehydrogenases, catalytic domain"/>
    <property type="match status" value="1"/>
</dbReference>
<dbReference type="InterPro" id="IPR011032">
    <property type="entry name" value="GroES-like_sf"/>
</dbReference>
<sequence>MSTLKRVLNALEQAEETIAAFERRRDEPIAIIGLGCRLPRGRTPDAFWRALDDGVDAVSQIPATRWPQKGALHKARWAALLDDDQATGFDVGFFGISPAEAAAIDPQQRLLLEVAVEALEDAGLPLASVRGARAGMFVGMMTLDYQQMSMARPAERFDMHTATGIGACFSSGRLSHLLGLEGPSVATDTACSSSLVALHMAAHSLRARECELALVGGVNLLLSPKTMHLYVNLHALSPEGRCRTFDARANGFVRGEGCGVLVLKRLSDALRDGDSIRALVRGSAVNHNGASSGLIAPSVPAQRALLSQALEAARVRPEDIGYVEAHGIGTALGDAVEIEALKAVLGGERGDGSRCVLGSVKTNIGHLEAAAGIAGIIKTVLALEHERIPRHLHLETLNPRIDLRGQALDIATTARAWPRGERPRRAGVSAFGLSGTNAHVILEEAPAPAGAEAATDDGRPRVVLVSARSEAGLRALVARYAEHLAAPSAPALADVAHTTATRRSHHPHRLAVVARRSDEVAARLRDWLGGADGPALHAGRAAPAGAAVIFLYAGEAADAGWLDADAGARPEAFEQALARCQEAFAALGCSEPLPALARSPDRGRAELALLAGHIAMTAAWRALGVTPARVVGAGVGEIAAAHAAGALSLEAAAAIAWQRSQGLAAALPAPAAEPERRVPWFSSVSGRRVDGEGPGAEHWAQALDGPARLAEALAQAVGEAPAVVVQSQASAAADAAIAQLPASARVVAIASARAGAPVQQRLHEALAALYVAGGVIDWSRGPQARGRLARLPSYPWTHQRCWIDDGARAGAAGAAAGASSDSARAAEREDGARRASPLLAQRWEPRAEAASPARDERPGGTWLVVGDGGALAERVAAGLRAAGQEVRAWRWPDAAGQGPDAGAAALAEALSALASGDARGVAVCAGAPDAPADADAGAAWQARVAEDCQRLERLAQLVAGQRWRREAPRLWLLTEATQPVPAAAADDDDDGDDADAATLRGAALWGVARTIALELPELRCTRLDLDAGADPARASAELLGEGADEELALRGGVWHVGRLAPVDRAAQRTHRGPARGRPYRIELERAGILDQMRLREFPTPQPGPGQVRVRVIAAGLNFMDVMTAIGIYPGANTGGLEPVVLGGECSGVVDALGPGVDSLAVGDPVVALGRGCFGSHMVTELAYVQPLPAGLDPVLAGGVPIVFLTAWYAMVTLGRLQPGERVLIHSAASGVGLAAVQIAQRLGAEIHATAGTEDKRALLRQMGVASVMDSRSLDFADEVRAATGGEGVDMVLNALSGAAIEASLAALASDGRFLEIGKTDIYDPERALGLAPFRRRISYHAVDLLGMAQERKQRFAALFGEVMAGFAAGELRPLPSARFAAADTLEAFAQMAGGRHSGKLVVVFEGAAPEVERSALPEIDAAASYLITGEADALTLALAEWLAGQGARHLVWLSERGLEAGTHAGAGERLAALRARGVGLRALRGDVGRAAEVAAAVAAAEAAGPLRGVIHAAGAVVGAAPADADADADADAALRASVAGAWHVHRASAAAALDFFVTCSSAAALLGAPGRAREAAAGAALDGLARCRRRRGLAAANLHWGPVADPGAREAAAATGGVFRLAADEPGPALRALLAAERESAGAVRVHGRHLLEYYPHLASGSRFAPLLGGGEDAQAGGDRAWLAGFAAAGEAERPRLIEQRVLDELSEILRRELSRVEPEQPFKSLGVDSLMGLELRNRLEAALGIALSAALLWAYPDMGSLRAYLHERLRGRVAAPALDGAADGDTSDSVSLDDGVQLDENMSPVGVDAAAPAPAPGEPLEQQQAEQFERELAELERLLQ</sequence>
<dbReference type="GO" id="GO:0071770">
    <property type="term" value="P:DIM/DIP cell wall layer assembly"/>
    <property type="evidence" value="ECO:0007669"/>
    <property type="project" value="TreeGrafter"/>
</dbReference>
<feature type="compositionally biased region" description="Low complexity" evidence="7">
    <location>
        <begin position="814"/>
        <end position="823"/>
    </location>
</feature>
<dbReference type="InterPro" id="IPR013149">
    <property type="entry name" value="ADH-like_C"/>
</dbReference>
<dbReference type="Proteomes" id="UP000001880">
    <property type="component" value="Chromosome"/>
</dbReference>
<dbReference type="Pfam" id="PF02801">
    <property type="entry name" value="Ketoacyl-synt_C"/>
    <property type="match status" value="1"/>
</dbReference>
<dbReference type="GO" id="GO:0004312">
    <property type="term" value="F:fatty acid synthase activity"/>
    <property type="evidence" value="ECO:0007669"/>
    <property type="project" value="TreeGrafter"/>
</dbReference>
<dbReference type="Pfam" id="PF08240">
    <property type="entry name" value="ADH_N"/>
    <property type="match status" value="1"/>
</dbReference>
<evidence type="ECO:0000259" key="9">
    <source>
        <dbReference type="PROSITE" id="PS52004"/>
    </source>
</evidence>
<dbReference type="Gene3D" id="1.10.1200.10">
    <property type="entry name" value="ACP-like"/>
    <property type="match status" value="1"/>
</dbReference>
<dbReference type="Pfam" id="PF00550">
    <property type="entry name" value="PP-binding"/>
    <property type="match status" value="1"/>
</dbReference>
<dbReference type="Pfam" id="PF08659">
    <property type="entry name" value="KR"/>
    <property type="match status" value="1"/>
</dbReference>
<dbReference type="InterPro" id="IPR020806">
    <property type="entry name" value="PKS_PP-bd"/>
</dbReference>
<dbReference type="InterPro" id="IPR014043">
    <property type="entry name" value="Acyl_transferase_dom"/>
</dbReference>
<dbReference type="SUPFAM" id="SSF50129">
    <property type="entry name" value="GroES-like"/>
    <property type="match status" value="1"/>
</dbReference>